<dbReference type="InterPro" id="IPR001135">
    <property type="entry name" value="NADH_Q_OxRdtase_suD"/>
</dbReference>
<organism evidence="5">
    <name type="scientific">hydrothermal vent metagenome</name>
    <dbReference type="NCBI Taxonomy" id="652676"/>
    <lineage>
        <taxon>unclassified sequences</taxon>
        <taxon>metagenomes</taxon>
        <taxon>ecological metagenomes</taxon>
    </lineage>
</organism>
<evidence type="ECO:0000256" key="1">
    <source>
        <dbReference type="ARBA" id="ARBA00023002"/>
    </source>
</evidence>
<dbReference type="AlphaFoldDB" id="A0A3B0W6V1"/>
<dbReference type="PANTHER" id="PTHR43485:SF1">
    <property type="entry name" value="FORMATE HYDROGENLYASE SUBUNIT 5-RELATED"/>
    <property type="match status" value="1"/>
</dbReference>
<gene>
    <name evidence="5" type="ORF">MNBD_DELTA03-361</name>
</gene>
<name>A0A3B0W6V1_9ZZZZ</name>
<dbReference type="GO" id="GO:0016651">
    <property type="term" value="F:oxidoreductase activity, acting on NAD(P)H"/>
    <property type="evidence" value="ECO:0007669"/>
    <property type="project" value="InterPro"/>
</dbReference>
<feature type="domain" description="NADH-quinone oxidoreductase subunit D" evidence="4">
    <location>
        <begin position="263"/>
        <end position="408"/>
    </location>
</feature>
<dbReference type="InterPro" id="IPR052197">
    <property type="entry name" value="ComplexI_49kDa-like"/>
</dbReference>
<keyword evidence="2" id="KW-0520">NAD</keyword>
<dbReference type="SUPFAM" id="SSF56762">
    <property type="entry name" value="HydB/Nqo4-like"/>
    <property type="match status" value="1"/>
</dbReference>
<proteinExistence type="predicted"/>
<dbReference type="Pfam" id="PF00329">
    <property type="entry name" value="Complex1_30kDa"/>
    <property type="match status" value="1"/>
</dbReference>
<dbReference type="EMBL" id="UOEX01000329">
    <property type="protein sequence ID" value="VAW40356.1"/>
    <property type="molecule type" value="Genomic_DNA"/>
</dbReference>
<dbReference type="Gene3D" id="1.10.645.10">
    <property type="entry name" value="Cytochrome-c3 Hydrogenase, chain B"/>
    <property type="match status" value="1"/>
</dbReference>
<evidence type="ECO:0000256" key="2">
    <source>
        <dbReference type="ARBA" id="ARBA00023027"/>
    </source>
</evidence>
<evidence type="ECO:0000313" key="5">
    <source>
        <dbReference type="EMBL" id="VAW40356.1"/>
    </source>
</evidence>
<accession>A0A3B0W6V1</accession>
<dbReference type="SUPFAM" id="SSF143243">
    <property type="entry name" value="Nqo5-like"/>
    <property type="match status" value="1"/>
</dbReference>
<dbReference type="PANTHER" id="PTHR43485">
    <property type="entry name" value="HYDROGENASE-4 COMPONENT G"/>
    <property type="match status" value="1"/>
</dbReference>
<evidence type="ECO:0000259" key="4">
    <source>
        <dbReference type="Pfam" id="PF00346"/>
    </source>
</evidence>
<evidence type="ECO:0000259" key="3">
    <source>
        <dbReference type="Pfam" id="PF00329"/>
    </source>
</evidence>
<feature type="domain" description="NADH-quinone oxidoreductase subunit D" evidence="4">
    <location>
        <begin position="429"/>
        <end position="498"/>
    </location>
</feature>
<feature type="domain" description="NADH:ubiquinone oxidoreductase 30kDa subunit" evidence="3">
    <location>
        <begin position="72"/>
        <end position="118"/>
    </location>
</feature>
<dbReference type="GO" id="GO:0051287">
    <property type="term" value="F:NAD binding"/>
    <property type="evidence" value="ECO:0007669"/>
    <property type="project" value="InterPro"/>
</dbReference>
<dbReference type="InterPro" id="IPR037232">
    <property type="entry name" value="NADH_quin_OxRdtase_su_C/D-like"/>
</dbReference>
<sequence>MANLMPINNGEAVKRTALPIFEFEQLRERLLEISRYGYIVQFFGYEDAGELFVMAVMRLENQLLAGLARLPESYASLTAKRPKFNLFERELAEQFGVRPLGHPWLKMLRYQPNWRGRPDVFGNNYTLDIPGPYPYFKVEGEEVHEVGVGPVHAGIIEPGHFRFQCLGERVLHLEISHGYQHRGIERLLIKARPGRRPFITENIAGDTAMAYSLSYSQAIEALSASGVSQPAMTVRTIALELERLANHVGDLGALSGDVAFAPPAAFLGRMRGEFLNLLLLLSGNRFGKGLIRPGGIAFPAGKAEFAAIRAKIKELRPEIEHCIELLLTAHTVLSRFEQCGIVSREAAEGLGLVGPAGRASWLSYDARQDFPCECYADLPPCPWERPTGDVLARARIRAAEISHSFDCLDILTAKGGEPETVRPKAEKLAPSSMVVTVNEAWRGELSHCLLTDSDGEIIRYKIKDPSFHNWPGLALALRDEEISDFPINNKSFNLSYCGMDL</sequence>
<protein>
    <submittedName>
        <fullName evidence="5">Hydrogenase-4 component G</fullName>
    </submittedName>
</protein>
<reference evidence="5" key="1">
    <citation type="submission" date="2018-06" db="EMBL/GenBank/DDBJ databases">
        <authorList>
            <person name="Zhirakovskaya E."/>
        </authorList>
    </citation>
    <scope>NUCLEOTIDE SEQUENCE</scope>
</reference>
<dbReference type="InterPro" id="IPR001268">
    <property type="entry name" value="NADH_UbQ_OxRdtase_30kDa_su"/>
</dbReference>
<keyword evidence="1" id="KW-0560">Oxidoreductase</keyword>
<dbReference type="GO" id="GO:0048038">
    <property type="term" value="F:quinone binding"/>
    <property type="evidence" value="ECO:0007669"/>
    <property type="project" value="InterPro"/>
</dbReference>
<dbReference type="GO" id="GO:0008137">
    <property type="term" value="F:NADH dehydrogenase (ubiquinone) activity"/>
    <property type="evidence" value="ECO:0007669"/>
    <property type="project" value="InterPro"/>
</dbReference>
<dbReference type="InterPro" id="IPR029014">
    <property type="entry name" value="NiFe-Hase_large"/>
</dbReference>
<dbReference type="Pfam" id="PF00346">
    <property type="entry name" value="Complex1_49kDa"/>
    <property type="match status" value="2"/>
</dbReference>